<evidence type="ECO:0000313" key="3">
    <source>
        <dbReference type="Proteomes" id="UP000324705"/>
    </source>
</evidence>
<proteinExistence type="predicted"/>
<gene>
    <name evidence="2" type="ORF">TRITD_7Bv1G203560</name>
</gene>
<sequence>MASCLSPEQREKRKRDGDDDAMDRGAGRALPMLVLRRTPPGTWWLTLRRSCSSDCRASLTHQPTSPACSVYCATPLTEFQSLYMIAYLYICTTLCVAFF</sequence>
<dbReference type="AlphaFoldDB" id="A0A9R1AA28"/>
<protein>
    <submittedName>
        <fullName evidence="2">Uncharacterized protein</fullName>
    </submittedName>
</protein>
<accession>A0A9R1AA28</accession>
<feature type="region of interest" description="Disordered" evidence="1">
    <location>
        <begin position="1"/>
        <end position="25"/>
    </location>
</feature>
<keyword evidence="3" id="KW-1185">Reference proteome</keyword>
<evidence type="ECO:0000313" key="2">
    <source>
        <dbReference type="EMBL" id="VAI92453.1"/>
    </source>
</evidence>
<feature type="compositionally biased region" description="Basic and acidic residues" evidence="1">
    <location>
        <begin position="8"/>
        <end position="25"/>
    </location>
</feature>
<dbReference type="Proteomes" id="UP000324705">
    <property type="component" value="Chromosome 7B"/>
</dbReference>
<dbReference type="EMBL" id="LT934124">
    <property type="protein sequence ID" value="VAI92453.1"/>
    <property type="molecule type" value="Genomic_DNA"/>
</dbReference>
<dbReference type="Gramene" id="TRITD7Bv1G203560.1">
    <property type="protein sequence ID" value="TRITD7Bv1G203560.1"/>
    <property type="gene ID" value="TRITD7Bv1G203560"/>
</dbReference>
<evidence type="ECO:0000256" key="1">
    <source>
        <dbReference type="SAM" id="MobiDB-lite"/>
    </source>
</evidence>
<reference evidence="2 3" key="1">
    <citation type="submission" date="2017-09" db="EMBL/GenBank/DDBJ databases">
        <authorList>
            <consortium name="International Durum Wheat Genome Sequencing Consortium (IDWGSC)"/>
            <person name="Milanesi L."/>
        </authorList>
    </citation>
    <scope>NUCLEOTIDE SEQUENCE [LARGE SCALE GENOMIC DNA]</scope>
    <source>
        <strain evidence="3">cv. Svevo</strain>
    </source>
</reference>
<organism evidence="2 3">
    <name type="scientific">Triticum turgidum subsp. durum</name>
    <name type="common">Durum wheat</name>
    <name type="synonym">Triticum durum</name>
    <dbReference type="NCBI Taxonomy" id="4567"/>
    <lineage>
        <taxon>Eukaryota</taxon>
        <taxon>Viridiplantae</taxon>
        <taxon>Streptophyta</taxon>
        <taxon>Embryophyta</taxon>
        <taxon>Tracheophyta</taxon>
        <taxon>Spermatophyta</taxon>
        <taxon>Magnoliopsida</taxon>
        <taxon>Liliopsida</taxon>
        <taxon>Poales</taxon>
        <taxon>Poaceae</taxon>
        <taxon>BOP clade</taxon>
        <taxon>Pooideae</taxon>
        <taxon>Triticodae</taxon>
        <taxon>Triticeae</taxon>
        <taxon>Triticinae</taxon>
        <taxon>Triticum</taxon>
    </lineage>
</organism>
<name>A0A9R1AA28_TRITD</name>